<organism evidence="2 3">
    <name type="scientific">Polarella glacialis</name>
    <name type="common">Dinoflagellate</name>
    <dbReference type="NCBI Taxonomy" id="89957"/>
    <lineage>
        <taxon>Eukaryota</taxon>
        <taxon>Sar</taxon>
        <taxon>Alveolata</taxon>
        <taxon>Dinophyceae</taxon>
        <taxon>Suessiales</taxon>
        <taxon>Suessiaceae</taxon>
        <taxon>Polarella</taxon>
    </lineage>
</organism>
<evidence type="ECO:0000256" key="1">
    <source>
        <dbReference type="SAM" id="MobiDB-lite"/>
    </source>
</evidence>
<dbReference type="Proteomes" id="UP000654075">
    <property type="component" value="Unassembled WGS sequence"/>
</dbReference>
<feature type="region of interest" description="Disordered" evidence="1">
    <location>
        <begin position="1"/>
        <end position="115"/>
    </location>
</feature>
<dbReference type="EMBL" id="CAJNNV010000313">
    <property type="protein sequence ID" value="CAE8582174.1"/>
    <property type="molecule type" value="Genomic_DNA"/>
</dbReference>
<feature type="compositionally biased region" description="Low complexity" evidence="1">
    <location>
        <begin position="94"/>
        <end position="115"/>
    </location>
</feature>
<feature type="compositionally biased region" description="Basic and acidic residues" evidence="1">
    <location>
        <begin position="44"/>
        <end position="56"/>
    </location>
</feature>
<gene>
    <name evidence="2" type="ORF">PGLA1383_LOCUS1175</name>
</gene>
<feature type="non-terminal residue" evidence="2">
    <location>
        <position position="283"/>
    </location>
</feature>
<feature type="compositionally biased region" description="Low complexity" evidence="1">
    <location>
        <begin position="22"/>
        <end position="35"/>
    </location>
</feature>
<feature type="non-terminal residue" evidence="2">
    <location>
        <position position="1"/>
    </location>
</feature>
<comment type="caution">
    <text evidence="2">The sequence shown here is derived from an EMBL/GenBank/DDBJ whole genome shotgun (WGS) entry which is preliminary data.</text>
</comment>
<keyword evidence="3" id="KW-1185">Reference proteome</keyword>
<reference evidence="2" key="1">
    <citation type="submission" date="2021-02" db="EMBL/GenBank/DDBJ databases">
        <authorList>
            <person name="Dougan E. K."/>
            <person name="Rhodes N."/>
            <person name="Thang M."/>
            <person name="Chan C."/>
        </authorList>
    </citation>
    <scope>NUCLEOTIDE SEQUENCE</scope>
</reference>
<evidence type="ECO:0000313" key="3">
    <source>
        <dbReference type="Proteomes" id="UP000654075"/>
    </source>
</evidence>
<protein>
    <submittedName>
        <fullName evidence="2">Uncharacterized protein</fullName>
    </submittedName>
</protein>
<evidence type="ECO:0000313" key="2">
    <source>
        <dbReference type="EMBL" id="CAE8582174.1"/>
    </source>
</evidence>
<sequence length="283" mass="30349">VPPLAVPPWASLDLGSGSAPHTARSAGSSGAATPRTGGGLTARSDGKGTPRDHERLPLGTLGMRRTSSGTTMEDRQRQVPRLMQLDRIGGLPETGSPGTTARSGAASSSSPGGCSSHGYDAWASGVYAQDLAAQGSLATPQASAVASLEQETALKNKEWVSDMSRELEVMRHVIQKEMSEMRRLWMEKKEALAPLLSKRARPARLRRDCWTQPMSSSSLSLETLEAQGLEPSSYLEWRIQGIEAGVAPAQHTFELPEHPEVSFCCTFGPWAENRESSDSPRSP</sequence>
<name>A0A813D8N3_POLGL</name>
<dbReference type="AlphaFoldDB" id="A0A813D8N3"/>
<accession>A0A813D8N3</accession>
<proteinExistence type="predicted"/>